<organism evidence="3 4">
    <name type="scientific">Candidatus Spechtbacteria bacterium RIFCSPLOWO2_01_FULL_43_12</name>
    <dbReference type="NCBI Taxonomy" id="1802162"/>
    <lineage>
        <taxon>Bacteria</taxon>
        <taxon>Candidatus Spechtiibacteriota</taxon>
    </lineage>
</organism>
<dbReference type="Proteomes" id="UP000178835">
    <property type="component" value="Unassembled WGS sequence"/>
</dbReference>
<gene>
    <name evidence="3" type="ORF">A2919_00280</name>
</gene>
<dbReference type="AlphaFoldDB" id="A0A1G2HFC8"/>
<dbReference type="GO" id="GO:0003676">
    <property type="term" value="F:nucleic acid binding"/>
    <property type="evidence" value="ECO:0007669"/>
    <property type="project" value="InterPro"/>
</dbReference>
<name>A0A1G2HFC8_9BACT</name>
<dbReference type="Pfam" id="PF02272">
    <property type="entry name" value="DHHA1"/>
    <property type="match status" value="1"/>
</dbReference>
<evidence type="ECO:0000259" key="1">
    <source>
        <dbReference type="Pfam" id="PF01368"/>
    </source>
</evidence>
<dbReference type="EMBL" id="MHOH01000004">
    <property type="protein sequence ID" value="OGZ61183.1"/>
    <property type="molecule type" value="Genomic_DNA"/>
</dbReference>
<reference evidence="3 4" key="1">
    <citation type="journal article" date="2016" name="Nat. Commun.">
        <title>Thousands of microbial genomes shed light on interconnected biogeochemical processes in an aquifer system.</title>
        <authorList>
            <person name="Anantharaman K."/>
            <person name="Brown C.T."/>
            <person name="Hug L.A."/>
            <person name="Sharon I."/>
            <person name="Castelle C.J."/>
            <person name="Probst A.J."/>
            <person name="Thomas B.C."/>
            <person name="Singh A."/>
            <person name="Wilkins M.J."/>
            <person name="Karaoz U."/>
            <person name="Brodie E.L."/>
            <person name="Williams K.H."/>
            <person name="Hubbard S.S."/>
            <person name="Banfield J.F."/>
        </authorList>
    </citation>
    <scope>NUCLEOTIDE SEQUENCE [LARGE SCALE GENOMIC DNA]</scope>
</reference>
<evidence type="ECO:0000313" key="4">
    <source>
        <dbReference type="Proteomes" id="UP000178835"/>
    </source>
</evidence>
<dbReference type="Gene3D" id="3.90.1640.10">
    <property type="entry name" value="inorganic pyrophosphatase (n-terminal core)"/>
    <property type="match status" value="1"/>
</dbReference>
<dbReference type="PANTHER" id="PTHR47618:SF1">
    <property type="entry name" value="BIFUNCTIONAL OLIGORIBONUCLEASE AND PAP PHOSPHATASE NRNA"/>
    <property type="match status" value="1"/>
</dbReference>
<dbReference type="InterPro" id="IPR038763">
    <property type="entry name" value="DHH_sf"/>
</dbReference>
<evidence type="ECO:0000313" key="3">
    <source>
        <dbReference type="EMBL" id="OGZ61183.1"/>
    </source>
</evidence>
<feature type="domain" description="DHHA1" evidence="2">
    <location>
        <begin position="244"/>
        <end position="321"/>
    </location>
</feature>
<sequence>MSEFLKEQFNKAQKTIEAADHILIAGHTNPDGDSLGSMLGLYGAIKENLDKETLPYSVDPVPASLRFLPGADMVKNKIDWYPDLIIGVDYGDFHRLSLPKEMIEGAQIITFDHHPASKQRGDIKIIETGFSSTAEIVFAFLKSIEWKISKETATCLLTGIFTDTGGFSHATSPYTLETAAELMKIGAPIQQIHSETFAGKTAKVLNAWGNFLNKVEVFPEYGLGAIFVSFDEFEKSGIILEDFTGLVSMLNLIEETKFSVFAVEYESGKIKGSFRSDKFNDVDVSKMAVLLGGGGHKYAAGFDIEVSSMREGREKILDAVRGALQR</sequence>
<accession>A0A1G2HFC8</accession>
<dbReference type="InterPro" id="IPR001667">
    <property type="entry name" value="DDH_dom"/>
</dbReference>
<dbReference type="Gene3D" id="3.10.310.30">
    <property type="match status" value="1"/>
</dbReference>
<dbReference type="InterPro" id="IPR051319">
    <property type="entry name" value="Oligoribo/pAp-PDE_c-di-AMP_PDE"/>
</dbReference>
<evidence type="ECO:0000259" key="2">
    <source>
        <dbReference type="Pfam" id="PF02272"/>
    </source>
</evidence>
<dbReference type="InterPro" id="IPR003156">
    <property type="entry name" value="DHHA1_dom"/>
</dbReference>
<proteinExistence type="predicted"/>
<evidence type="ECO:0008006" key="5">
    <source>
        <dbReference type="Google" id="ProtNLM"/>
    </source>
</evidence>
<dbReference type="Pfam" id="PF01368">
    <property type="entry name" value="DHH"/>
    <property type="match status" value="1"/>
</dbReference>
<dbReference type="SUPFAM" id="SSF64182">
    <property type="entry name" value="DHH phosphoesterases"/>
    <property type="match status" value="1"/>
</dbReference>
<dbReference type="PANTHER" id="PTHR47618">
    <property type="entry name" value="BIFUNCTIONAL OLIGORIBONUCLEASE AND PAP PHOSPHATASE NRNA"/>
    <property type="match status" value="1"/>
</dbReference>
<comment type="caution">
    <text evidence="3">The sequence shown here is derived from an EMBL/GenBank/DDBJ whole genome shotgun (WGS) entry which is preliminary data.</text>
</comment>
<feature type="domain" description="DDH" evidence="1">
    <location>
        <begin position="21"/>
        <end position="160"/>
    </location>
</feature>
<protein>
    <recommendedName>
        <fullName evidence="5">DDH domain-containing protein</fullName>
    </recommendedName>
</protein>